<evidence type="ECO:0000256" key="5">
    <source>
        <dbReference type="SAM" id="SignalP"/>
    </source>
</evidence>
<dbReference type="PANTHER" id="PTHR30600">
    <property type="entry name" value="CYTOCHROME C PEROXIDASE-RELATED"/>
    <property type="match status" value="1"/>
</dbReference>
<dbReference type="GO" id="GO:0009055">
    <property type="term" value="F:electron transfer activity"/>
    <property type="evidence" value="ECO:0007669"/>
    <property type="project" value="InterPro"/>
</dbReference>
<dbReference type="Pfam" id="PF06537">
    <property type="entry name" value="DHOR"/>
    <property type="match status" value="1"/>
</dbReference>
<evidence type="ECO:0000256" key="4">
    <source>
        <dbReference type="PROSITE-ProRule" id="PRU00433"/>
    </source>
</evidence>
<proteinExistence type="predicted"/>
<protein>
    <submittedName>
        <fullName evidence="7">Thiol oxidoreductase</fullName>
    </submittedName>
</protein>
<accession>A0A2U1V9R2</accession>
<dbReference type="GO" id="GO:0046872">
    <property type="term" value="F:metal ion binding"/>
    <property type="evidence" value="ECO:0007669"/>
    <property type="project" value="UniProtKB-KW"/>
</dbReference>
<dbReference type="Gene3D" id="1.10.760.10">
    <property type="entry name" value="Cytochrome c-like domain"/>
    <property type="match status" value="1"/>
</dbReference>
<keyword evidence="1 4" id="KW-0349">Heme</keyword>
<gene>
    <name evidence="7" type="ORF">CR165_01275</name>
</gene>
<evidence type="ECO:0000313" key="8">
    <source>
        <dbReference type="Proteomes" id="UP000245048"/>
    </source>
</evidence>
<dbReference type="InterPro" id="IPR036909">
    <property type="entry name" value="Cyt_c-like_dom_sf"/>
</dbReference>
<reference evidence="8" key="1">
    <citation type="submission" date="2017-10" db="EMBL/GenBank/DDBJ databases">
        <authorList>
            <person name="Toshchakov S.V."/>
            <person name="Goeva M.A."/>
        </authorList>
    </citation>
    <scope>NUCLEOTIDE SEQUENCE [LARGE SCALE GENOMIC DNA]</scope>
    <source>
        <strain evidence="8">JR1/69-1-13</strain>
    </source>
</reference>
<keyword evidence="8" id="KW-1185">Reference proteome</keyword>
<dbReference type="SUPFAM" id="SSF46626">
    <property type="entry name" value="Cytochrome c"/>
    <property type="match status" value="1"/>
</dbReference>
<organism evidence="7 8">
    <name type="scientific">Teichococcus aestuarii</name>
    <dbReference type="NCBI Taxonomy" id="568898"/>
    <lineage>
        <taxon>Bacteria</taxon>
        <taxon>Pseudomonadati</taxon>
        <taxon>Pseudomonadota</taxon>
        <taxon>Alphaproteobacteria</taxon>
        <taxon>Acetobacterales</taxon>
        <taxon>Roseomonadaceae</taxon>
        <taxon>Roseomonas</taxon>
    </lineage>
</organism>
<dbReference type="Proteomes" id="UP000245048">
    <property type="component" value="Unassembled WGS sequence"/>
</dbReference>
<dbReference type="GO" id="GO:0004130">
    <property type="term" value="F:cytochrome-c peroxidase activity"/>
    <property type="evidence" value="ECO:0007669"/>
    <property type="project" value="TreeGrafter"/>
</dbReference>
<evidence type="ECO:0000313" key="7">
    <source>
        <dbReference type="EMBL" id="PWC30565.1"/>
    </source>
</evidence>
<sequence length="436" mass="45861">MWRRARLLVVPALAALALPAGAALSADRDSRLEFRLGESVFQRLWVPAPASTRSADGLGPLYNARACESCHPRAGRGPSPPGTGEVPAGLVARLSIPAATPPQRALLEEGRLGLIPDPRYGAQLQPLSAPGLPGEGRLAPRWQEHRVTLADGLVVALRQPRPRLEEPGHGPPDPGLRLSLRLSPPLLGLGLLEQVPEAEILAAADPQDRDGDGIRGRPNRVAGGRLGRFGWKATEPDLPEQAAAAFALDLGLSTPPRPDPWGDCTPAQPACRQAPHGGAAPHQPEVAPALFALTVFYARNLAPPPRRAVEAPGVRQGEALFGALGCAACHRPRLATAGGAPIAPYTDLLLHDMGEGLADGHAEWQAGGQDWRTAPLWGLGLATARPGGAGLLHDGRARSAPEAILWHGGEARQARDRVLGLRAEDRAALLTFLDSL</sequence>
<feature type="chain" id="PRO_5015649792" evidence="5">
    <location>
        <begin position="23"/>
        <end position="436"/>
    </location>
</feature>
<evidence type="ECO:0000256" key="2">
    <source>
        <dbReference type="ARBA" id="ARBA00022723"/>
    </source>
</evidence>
<dbReference type="AlphaFoldDB" id="A0A2U1V9R2"/>
<feature type="domain" description="Cytochrome c" evidence="6">
    <location>
        <begin position="312"/>
        <end position="436"/>
    </location>
</feature>
<name>A0A2U1V9R2_9PROT</name>
<dbReference type="EMBL" id="PDOA01000001">
    <property type="protein sequence ID" value="PWC30565.1"/>
    <property type="molecule type" value="Genomic_DNA"/>
</dbReference>
<evidence type="ECO:0000256" key="3">
    <source>
        <dbReference type="ARBA" id="ARBA00023004"/>
    </source>
</evidence>
<dbReference type="GO" id="GO:0020037">
    <property type="term" value="F:heme binding"/>
    <property type="evidence" value="ECO:0007669"/>
    <property type="project" value="InterPro"/>
</dbReference>
<feature type="signal peptide" evidence="5">
    <location>
        <begin position="1"/>
        <end position="22"/>
    </location>
</feature>
<dbReference type="InterPro" id="IPR010538">
    <property type="entry name" value="DHOR"/>
</dbReference>
<keyword evidence="3 4" id="KW-0408">Iron</keyword>
<dbReference type="OrthoDB" id="9805202at2"/>
<dbReference type="PROSITE" id="PS51007">
    <property type="entry name" value="CYTC"/>
    <property type="match status" value="1"/>
</dbReference>
<dbReference type="InterPro" id="IPR009056">
    <property type="entry name" value="Cyt_c-like_dom"/>
</dbReference>
<dbReference type="PANTHER" id="PTHR30600:SF4">
    <property type="entry name" value="CYTOCHROME C DOMAIN-CONTAINING PROTEIN"/>
    <property type="match status" value="1"/>
</dbReference>
<dbReference type="RefSeq" id="WP_109515137.1">
    <property type="nucleotide sequence ID" value="NZ_PDOA01000001.1"/>
</dbReference>
<evidence type="ECO:0000256" key="1">
    <source>
        <dbReference type="ARBA" id="ARBA00022617"/>
    </source>
</evidence>
<evidence type="ECO:0000259" key="6">
    <source>
        <dbReference type="PROSITE" id="PS51007"/>
    </source>
</evidence>
<keyword evidence="5" id="KW-0732">Signal</keyword>
<dbReference type="PIRSF" id="PIRSF028099">
    <property type="entry name" value="DUF1111"/>
    <property type="match status" value="1"/>
</dbReference>
<dbReference type="InterPro" id="IPR051395">
    <property type="entry name" value="Cytochrome_c_Peroxidase/MauG"/>
</dbReference>
<keyword evidence="2 4" id="KW-0479">Metal-binding</keyword>
<comment type="caution">
    <text evidence="7">The sequence shown here is derived from an EMBL/GenBank/DDBJ whole genome shotgun (WGS) entry which is preliminary data.</text>
</comment>